<comment type="caution">
    <text evidence="3">The sequence shown here is derived from an EMBL/GenBank/DDBJ whole genome shotgun (WGS) entry which is preliminary data.</text>
</comment>
<feature type="transmembrane region" description="Helical" evidence="2">
    <location>
        <begin position="450"/>
        <end position="477"/>
    </location>
</feature>
<evidence type="ECO:0008006" key="5">
    <source>
        <dbReference type="Google" id="ProtNLM"/>
    </source>
</evidence>
<dbReference type="EMBL" id="RRYP01002132">
    <property type="protein sequence ID" value="TNV85119.1"/>
    <property type="molecule type" value="Genomic_DNA"/>
</dbReference>
<dbReference type="InterPro" id="IPR039524">
    <property type="entry name" value="PIGO/GPI13"/>
</dbReference>
<dbReference type="GO" id="GO:0005789">
    <property type="term" value="C:endoplasmic reticulum membrane"/>
    <property type="evidence" value="ECO:0007669"/>
    <property type="project" value="TreeGrafter"/>
</dbReference>
<feature type="transmembrane region" description="Helical" evidence="2">
    <location>
        <begin position="411"/>
        <end position="430"/>
    </location>
</feature>
<evidence type="ECO:0000256" key="2">
    <source>
        <dbReference type="SAM" id="Phobius"/>
    </source>
</evidence>
<feature type="transmembrane region" description="Helical" evidence="2">
    <location>
        <begin position="839"/>
        <end position="861"/>
    </location>
</feature>
<gene>
    <name evidence="3" type="ORF">FGO68_gene4757</name>
</gene>
<accession>A0A8J8P3G6</accession>
<name>A0A8J8P3G6_HALGN</name>
<dbReference type="GO" id="GO:0006506">
    <property type="term" value="P:GPI anchor biosynthetic process"/>
    <property type="evidence" value="ECO:0007669"/>
    <property type="project" value="InterPro"/>
</dbReference>
<sequence>MLLVDALREDFVEMDDNSIQKTYLDHNNPDYKRRKLSLFSNMLKEQPKNTILYPCKSEMPTVTAVRVQSTMTGALNSYIELKDNFQSSMVQEDSILFQLNNRGYTRKNATTGNPINEYIVFAGDFIWKDLFFPYFNRSYPHSSFNVNDLDSHDSATLLEFMQEVDAANYTLLLGHLIGIDHAGHSWGANNAQIERKIREIESVIAKIIEKIDDDTVLMVYGDHGMTNGGNHGGQTQEELRTVLFGYSKKGFPIKKASREVQTILDKTTRLLKQLDLPSIATAILDLPIPFSSVGVLNPYFYMQQDLQGLYTRMVKQIRQLISYVETYCGESHDYWCKEKIKHLYKRYEEYSSDPRTLKDSKKHNGGKTKIINSEQMTEVQLAEGIAQMHKFLNHEYESFQQLWISFDDNKILLSLCLILICVIEVAVNFLSAKYIQLVSSRNFALRLSLYIILACSIQLYSTLSLCALGTVAVSYILRLIIRRKGSLDAPITQVRHLLRWTLGPTALPTFFALFCIILSCYNVFADSTMQEFDQVSEMVLLALLFLIWSVQTKKARYRPMVIQSLILITVCMRLAYFYDKEQSMNFSADQPIKKLKEIMQESPVSQYLPLALYLGVEAYILQDLYYNHTTFSRLKRHKLGLFVRATISLILVSLIAYTWSQSPEEAESNSRRNASAKIVYLTSFALLAFELAYKSSKQTILELFTKSALIMMKPIFIVNGQQQTISVLVIIVNLIAIKLFIQHLKYKPNILTYSVLLYYTIQLYFYRTSHRERINSIQFAKAFLGFPQYNYYLHGFLVSLNTFSAHFIGFMLIPYLGNIQKPKTVRQQSVKEPLYHGQILFKYLVFQSVLVFFCSAINSYLQKENLLFPERFAPKTIFDTFFALIHICSTVVFFWPHAASYYKVTGHISYMVSEPSHSHESPSDANKDGPKNEIATYPEISEERSPNEYAQGGGEFYYSETRDQSEDDQSNGVGDLKHR</sequence>
<feature type="transmembrane region" description="Helical" evidence="2">
    <location>
        <begin position="791"/>
        <end position="818"/>
    </location>
</feature>
<protein>
    <recommendedName>
        <fullName evidence="5">GPI ethanolamine phosphate transferase 3</fullName>
    </recommendedName>
</protein>
<feature type="transmembrane region" description="Helical" evidence="2">
    <location>
        <begin position="724"/>
        <end position="741"/>
    </location>
</feature>
<dbReference type="AlphaFoldDB" id="A0A8J8P3G6"/>
<dbReference type="InterPro" id="IPR017850">
    <property type="entry name" value="Alkaline_phosphatase_core_sf"/>
</dbReference>
<feature type="compositionally biased region" description="Basic and acidic residues" evidence="1">
    <location>
        <begin position="916"/>
        <end position="931"/>
    </location>
</feature>
<keyword evidence="2" id="KW-0812">Transmembrane</keyword>
<dbReference type="Pfam" id="PF01663">
    <property type="entry name" value="Phosphodiest"/>
    <property type="match status" value="1"/>
</dbReference>
<feature type="transmembrane region" description="Helical" evidence="2">
    <location>
        <begin position="641"/>
        <end position="659"/>
    </location>
</feature>
<evidence type="ECO:0000313" key="4">
    <source>
        <dbReference type="Proteomes" id="UP000785679"/>
    </source>
</evidence>
<feature type="transmembrane region" description="Helical" evidence="2">
    <location>
        <begin position="750"/>
        <end position="766"/>
    </location>
</feature>
<feature type="transmembrane region" description="Helical" evidence="2">
    <location>
        <begin position="530"/>
        <end position="548"/>
    </location>
</feature>
<dbReference type="SUPFAM" id="SSF53649">
    <property type="entry name" value="Alkaline phosphatase-like"/>
    <property type="match status" value="1"/>
</dbReference>
<dbReference type="Gene3D" id="3.40.720.10">
    <property type="entry name" value="Alkaline Phosphatase, subunit A"/>
    <property type="match status" value="1"/>
</dbReference>
<evidence type="ECO:0000313" key="3">
    <source>
        <dbReference type="EMBL" id="TNV85119.1"/>
    </source>
</evidence>
<dbReference type="GO" id="GO:0051377">
    <property type="term" value="F:mannose-ethanolamine phosphotransferase activity"/>
    <property type="evidence" value="ECO:0007669"/>
    <property type="project" value="TreeGrafter"/>
</dbReference>
<evidence type="ECO:0000256" key="1">
    <source>
        <dbReference type="SAM" id="MobiDB-lite"/>
    </source>
</evidence>
<dbReference type="PANTHER" id="PTHR23071">
    <property type="entry name" value="PHOSPHATIDYLINOSITOL GLYCAN"/>
    <property type="match status" value="1"/>
</dbReference>
<reference evidence="3" key="1">
    <citation type="submission" date="2019-06" db="EMBL/GenBank/DDBJ databases">
        <authorList>
            <person name="Zheng W."/>
        </authorList>
    </citation>
    <scope>NUCLEOTIDE SEQUENCE</scope>
    <source>
        <strain evidence="3">QDHG01</strain>
    </source>
</reference>
<keyword evidence="4" id="KW-1185">Reference proteome</keyword>
<dbReference type="PANTHER" id="PTHR23071:SF1">
    <property type="entry name" value="GPI ETHANOLAMINE PHOSPHATE TRANSFERASE 3"/>
    <property type="match status" value="1"/>
</dbReference>
<feature type="transmembrane region" description="Helical" evidence="2">
    <location>
        <begin position="881"/>
        <end position="902"/>
    </location>
</feature>
<organism evidence="3 4">
    <name type="scientific">Halteria grandinella</name>
    <dbReference type="NCBI Taxonomy" id="5974"/>
    <lineage>
        <taxon>Eukaryota</taxon>
        <taxon>Sar</taxon>
        <taxon>Alveolata</taxon>
        <taxon>Ciliophora</taxon>
        <taxon>Intramacronucleata</taxon>
        <taxon>Spirotrichea</taxon>
        <taxon>Stichotrichia</taxon>
        <taxon>Sporadotrichida</taxon>
        <taxon>Halteriidae</taxon>
        <taxon>Halteria</taxon>
    </lineage>
</organism>
<keyword evidence="2" id="KW-1133">Transmembrane helix</keyword>
<feature type="transmembrane region" description="Helical" evidence="2">
    <location>
        <begin position="497"/>
        <end position="524"/>
    </location>
</feature>
<dbReference type="Proteomes" id="UP000785679">
    <property type="component" value="Unassembled WGS sequence"/>
</dbReference>
<dbReference type="OrthoDB" id="272139at2759"/>
<feature type="region of interest" description="Disordered" evidence="1">
    <location>
        <begin position="915"/>
        <end position="979"/>
    </location>
</feature>
<keyword evidence="2" id="KW-0472">Membrane</keyword>
<proteinExistence type="predicted"/>
<dbReference type="InterPro" id="IPR002591">
    <property type="entry name" value="Phosphodiest/P_Trfase"/>
</dbReference>